<dbReference type="Pfam" id="PF24943">
    <property type="entry name" value="Fn3_Dep-1_2nd"/>
    <property type="match status" value="1"/>
</dbReference>
<dbReference type="OrthoDB" id="8609993at2759"/>
<dbReference type="InterPro" id="IPR056967">
    <property type="entry name" value="Fn3_Dep-1_1st"/>
</dbReference>
<name>A0A3P6TGE2_LITSI</name>
<dbReference type="Pfam" id="PF24950">
    <property type="entry name" value="Fn3_Dep-1_6th"/>
    <property type="match status" value="1"/>
</dbReference>
<dbReference type="Pfam" id="PF25300">
    <property type="entry name" value="Fn3_Dep-1_3rd"/>
    <property type="match status" value="1"/>
</dbReference>
<dbReference type="STRING" id="42156.A0A3P6TGE2"/>
<sequence>MIRRRQLIRRSLSSQSDFSIEKDPADRSSLLNVILPRSSTNFGQFIAKVVDVSPVVFETGHSKLVRAIKPIKMCKVDNFRDLSERDINRTFLASPSDFNIINIHGLHPGHQYSVSVIGRRKSESELIKEEKIITDPVAPDFASRNASITACHTNITLRALKPEKALQDSYQISYVQLNPLRYFPKLEINDIPEQRYIEIYLGNLMPGQNYNVSITPQIKDVKGRPWSGTLTTKPYSPKNLTVIELNTTCTRISWSLTAGTGADTISVGYRLDRTSNPLTEVIVQSNQTSFEICSSLQPGRTYVFVARTRKSNETSEAVKILHTMKPKIPENLKILTDYEKRKFRLMMDIASEFESHVEKCSVSLVNEKLEVIERISNVESSRTARSTRQCSIYVDLHPGERYEVSAKTISANASSNIISKSFALQPAFDMETFGLQLSVTEMAQARLDDVWENIVGSDSTLHLRVDPLRKSISGIWQEEQSKRFERKQHEREPLTVPKLRRGACYKVQIYTVTRSGIASAQKFEQLIRISAPKVNITAKEIAKSTASFRVTLDSPVAFDPPECSLHIVVLDMRNMTIYDRTTPLTPEISPVVLEGLRPYHRYIINSQVICGEANDRSCLPMLRTMEPVLFETRQDRPGPVRNLMVRILNPYSVQLFWLPPSLPNGIITHYIIGIHSMEDDEENDWSVSVGGEAHSSPLSIYDNINNINKQQPIEAVVDNLVGGLRYRMDVRAVTEAGEGDYIAASDAVHAEMPILPPPRPSSRIEIVSNTVHNSDLAVRYSTSMFSTKHGYLKKSALIVAEVGSDNETTWGQAQKFKLWPAYVAIETTIEPLRKFFPPHFISEIIGADGTCGDIEVDTICNGPLKPATSYRFKLRLYTAPNMWTDSEYSEIATTIKLSSAREE</sequence>
<dbReference type="CDD" id="cd00063">
    <property type="entry name" value="FN3"/>
    <property type="match status" value="2"/>
</dbReference>
<protein>
    <recommendedName>
        <fullName evidence="1">Fibronectin type-III domain-containing protein</fullName>
    </recommendedName>
</protein>
<dbReference type="InterPro" id="IPR013783">
    <property type="entry name" value="Ig-like_fold"/>
</dbReference>
<dbReference type="InterPro" id="IPR050713">
    <property type="entry name" value="RTP_Phos/Ushers"/>
</dbReference>
<gene>
    <name evidence="2" type="ORF">NLS_LOCUS5619</name>
</gene>
<organism evidence="2 3">
    <name type="scientific">Litomosoides sigmodontis</name>
    <name type="common">Filarial nematode worm</name>
    <dbReference type="NCBI Taxonomy" id="42156"/>
    <lineage>
        <taxon>Eukaryota</taxon>
        <taxon>Metazoa</taxon>
        <taxon>Ecdysozoa</taxon>
        <taxon>Nematoda</taxon>
        <taxon>Chromadorea</taxon>
        <taxon>Rhabditida</taxon>
        <taxon>Spirurina</taxon>
        <taxon>Spiruromorpha</taxon>
        <taxon>Filarioidea</taxon>
        <taxon>Onchocercidae</taxon>
        <taxon>Litomosoides</taxon>
    </lineage>
</organism>
<evidence type="ECO:0000313" key="3">
    <source>
        <dbReference type="Proteomes" id="UP000277928"/>
    </source>
</evidence>
<dbReference type="Pfam" id="PF24940">
    <property type="entry name" value="Fn3_Dep-1_5th"/>
    <property type="match status" value="1"/>
</dbReference>
<dbReference type="Pfam" id="PF24942">
    <property type="entry name" value="Fn3_Dep-1_1st"/>
    <property type="match status" value="2"/>
</dbReference>
<proteinExistence type="predicted"/>
<dbReference type="Proteomes" id="UP000277928">
    <property type="component" value="Unassembled WGS sequence"/>
</dbReference>
<evidence type="ECO:0000259" key="1">
    <source>
        <dbReference type="PROSITE" id="PS50853"/>
    </source>
</evidence>
<reference evidence="2 3" key="1">
    <citation type="submission" date="2018-08" db="EMBL/GenBank/DDBJ databases">
        <authorList>
            <person name="Laetsch R D."/>
            <person name="Stevens L."/>
            <person name="Kumar S."/>
            <person name="Blaxter L. M."/>
        </authorList>
    </citation>
    <scope>NUCLEOTIDE SEQUENCE [LARGE SCALE GENOMIC DNA]</scope>
</reference>
<feature type="domain" description="Fibronectin type-III" evidence="1">
    <location>
        <begin position="236"/>
        <end position="331"/>
    </location>
</feature>
<dbReference type="Pfam" id="PF24946">
    <property type="entry name" value="Fn3_Dep-1_4th"/>
    <property type="match status" value="1"/>
</dbReference>
<dbReference type="SMART" id="SM00060">
    <property type="entry name" value="FN3"/>
    <property type="match status" value="5"/>
</dbReference>
<dbReference type="InterPro" id="IPR056968">
    <property type="entry name" value="Fn3_Dep-1_2nd"/>
</dbReference>
<dbReference type="InterPro" id="IPR056969">
    <property type="entry name" value="Fn3_Dep-1_6th"/>
</dbReference>
<dbReference type="OMA" id="CQMVQNE"/>
<dbReference type="InterPro" id="IPR056966">
    <property type="entry name" value="Fn3_Dep-1_5th"/>
</dbReference>
<dbReference type="PANTHER" id="PTHR46957">
    <property type="entry name" value="CYTOKINE RECEPTOR"/>
    <property type="match status" value="1"/>
</dbReference>
<dbReference type="InterPro" id="IPR057482">
    <property type="entry name" value="Fn3_Dep-1_3rd"/>
</dbReference>
<dbReference type="PANTHER" id="PTHR46957:SF3">
    <property type="entry name" value="CYTOKINE RECEPTOR"/>
    <property type="match status" value="1"/>
</dbReference>
<dbReference type="Gene3D" id="2.60.40.10">
    <property type="entry name" value="Immunoglobulins"/>
    <property type="match status" value="2"/>
</dbReference>
<dbReference type="GO" id="GO:0016020">
    <property type="term" value="C:membrane"/>
    <property type="evidence" value="ECO:0007669"/>
    <property type="project" value="UniProtKB-SubCell"/>
</dbReference>
<feature type="domain" description="Fibronectin type-III" evidence="1">
    <location>
        <begin position="639"/>
        <end position="753"/>
    </location>
</feature>
<dbReference type="InterPro" id="IPR056970">
    <property type="entry name" value="Fn3_Dep-1_4th"/>
</dbReference>
<keyword evidence="3" id="KW-1185">Reference proteome</keyword>
<dbReference type="AlphaFoldDB" id="A0A3P6TGE2"/>
<accession>A0A3P6TGE2</accession>
<dbReference type="Pfam" id="PF00041">
    <property type="entry name" value="fn3"/>
    <property type="match status" value="1"/>
</dbReference>
<dbReference type="PROSITE" id="PS50853">
    <property type="entry name" value="FN3"/>
    <property type="match status" value="2"/>
</dbReference>
<dbReference type="InterPro" id="IPR036116">
    <property type="entry name" value="FN3_sf"/>
</dbReference>
<evidence type="ECO:0000313" key="2">
    <source>
        <dbReference type="EMBL" id="VDK82143.1"/>
    </source>
</evidence>
<dbReference type="SUPFAM" id="SSF49265">
    <property type="entry name" value="Fibronectin type III"/>
    <property type="match status" value="2"/>
</dbReference>
<dbReference type="EMBL" id="UYRX01000432">
    <property type="protein sequence ID" value="VDK82143.1"/>
    <property type="molecule type" value="Genomic_DNA"/>
</dbReference>
<dbReference type="InterPro" id="IPR003961">
    <property type="entry name" value="FN3_dom"/>
</dbReference>